<reference evidence="2 3" key="1">
    <citation type="submission" date="2016-09" db="EMBL/GenBank/DDBJ databases">
        <title>Chromobacterium muskegensis sp. nov., an insecticidal bacterium isolated from Sphagnum bogs.</title>
        <authorList>
            <person name="Sparks M.E."/>
            <person name="Blackburn M.B."/>
            <person name="Gundersen-Rindal D.E."/>
            <person name="Mitchell A."/>
            <person name="Farrar R."/>
            <person name="Kuhar D."/>
        </authorList>
    </citation>
    <scope>NUCLEOTIDE SEQUENCE [LARGE SCALE GENOMIC DNA]</scope>
    <source>
        <strain evidence="2 3">37-2</strain>
    </source>
</reference>
<protein>
    <recommendedName>
        <fullName evidence="1">Methyltransferase domain-containing protein</fullName>
    </recommendedName>
</protein>
<dbReference type="CDD" id="cd02440">
    <property type="entry name" value="AdoMet_MTases"/>
    <property type="match status" value="1"/>
</dbReference>
<dbReference type="GO" id="GO:0010420">
    <property type="term" value="F:polyprenyldihydroxybenzoate methyltransferase activity"/>
    <property type="evidence" value="ECO:0007669"/>
    <property type="project" value="TreeGrafter"/>
</dbReference>
<dbReference type="STRING" id="1903179.BI347_01520"/>
<accession>A0A1S1X5T1</accession>
<sequence>MKTYYAERAEYYDAVYDMPERALDLAWLRRYLPQRLAGRKVLEVACGTGYWTQYLAPQAQRYLAIDAVAEPLALARQRQGVDKVEFRQADAYALPAEAAGFDAAFAGLWFSHVPKQRRDDFLAGLHGCLQTGAEVVFIDNSEMQCREHSVVEYDEAGNGYQMRPLRDGSRHRVLKNFPSETELRILLGRHGVSDMVFLRREHFWLLQYRLPDRH</sequence>
<proteinExistence type="predicted"/>
<dbReference type="InterPro" id="IPR041698">
    <property type="entry name" value="Methyltransf_25"/>
</dbReference>
<name>A0A1S1X5T1_9NEIS</name>
<organism evidence="2 3">
    <name type="scientific">Chromobacterium sphagni</name>
    <dbReference type="NCBI Taxonomy" id="1903179"/>
    <lineage>
        <taxon>Bacteria</taxon>
        <taxon>Pseudomonadati</taxon>
        <taxon>Pseudomonadota</taxon>
        <taxon>Betaproteobacteria</taxon>
        <taxon>Neisseriales</taxon>
        <taxon>Chromobacteriaceae</taxon>
        <taxon>Chromobacterium</taxon>
    </lineage>
</organism>
<dbReference type="Pfam" id="PF13649">
    <property type="entry name" value="Methyltransf_25"/>
    <property type="match status" value="1"/>
</dbReference>
<dbReference type="PANTHER" id="PTHR43464:SF23">
    <property type="entry name" value="JUVENILE HORMONE ACID O-METHYLTRANSFERASE"/>
    <property type="match status" value="1"/>
</dbReference>
<comment type="caution">
    <text evidence="2">The sequence shown here is derived from an EMBL/GenBank/DDBJ whole genome shotgun (WGS) entry which is preliminary data.</text>
</comment>
<dbReference type="EMBL" id="MKCS01000001">
    <property type="protein sequence ID" value="OHX14844.1"/>
    <property type="molecule type" value="Genomic_DNA"/>
</dbReference>
<dbReference type="AlphaFoldDB" id="A0A1S1X5T1"/>
<dbReference type="Gene3D" id="3.40.50.150">
    <property type="entry name" value="Vaccinia Virus protein VP39"/>
    <property type="match status" value="1"/>
</dbReference>
<feature type="domain" description="Methyltransferase" evidence="1">
    <location>
        <begin position="41"/>
        <end position="132"/>
    </location>
</feature>
<evidence type="ECO:0000313" key="2">
    <source>
        <dbReference type="EMBL" id="OHX14844.1"/>
    </source>
</evidence>
<dbReference type="PANTHER" id="PTHR43464">
    <property type="entry name" value="METHYLTRANSFERASE"/>
    <property type="match status" value="1"/>
</dbReference>
<gene>
    <name evidence="2" type="ORF">BI347_01520</name>
</gene>
<evidence type="ECO:0000313" key="3">
    <source>
        <dbReference type="Proteomes" id="UP000180088"/>
    </source>
</evidence>
<dbReference type="SUPFAM" id="SSF53335">
    <property type="entry name" value="S-adenosyl-L-methionine-dependent methyltransferases"/>
    <property type="match status" value="1"/>
</dbReference>
<dbReference type="InterPro" id="IPR029063">
    <property type="entry name" value="SAM-dependent_MTases_sf"/>
</dbReference>
<evidence type="ECO:0000259" key="1">
    <source>
        <dbReference type="Pfam" id="PF13649"/>
    </source>
</evidence>
<dbReference type="Proteomes" id="UP000180088">
    <property type="component" value="Unassembled WGS sequence"/>
</dbReference>